<evidence type="ECO:0000313" key="3">
    <source>
        <dbReference type="Proteomes" id="UP000807025"/>
    </source>
</evidence>
<name>A0A9P6DGL9_PLEER</name>
<dbReference type="AlphaFoldDB" id="A0A9P6DGL9"/>
<comment type="caution">
    <text evidence="2">The sequence shown here is derived from an EMBL/GenBank/DDBJ whole genome shotgun (WGS) entry which is preliminary data.</text>
</comment>
<dbReference type="Proteomes" id="UP000807025">
    <property type="component" value="Unassembled WGS sequence"/>
</dbReference>
<evidence type="ECO:0000256" key="1">
    <source>
        <dbReference type="SAM" id="MobiDB-lite"/>
    </source>
</evidence>
<dbReference type="EMBL" id="MU154563">
    <property type="protein sequence ID" value="KAF9495265.1"/>
    <property type="molecule type" value="Genomic_DNA"/>
</dbReference>
<accession>A0A9P6DGL9</accession>
<gene>
    <name evidence="2" type="ORF">BDN71DRAFT_1506821</name>
</gene>
<sequence length="90" mass="10018">MEDLRRKNHALIDLINKVARQSLKAIPNRTNAFWSEGPDLSLEEVFAEFRADSDVGPSETHDGYFRTLPSGSERSGDTLDQASKIPTDAN</sequence>
<keyword evidence="3" id="KW-1185">Reference proteome</keyword>
<feature type="region of interest" description="Disordered" evidence="1">
    <location>
        <begin position="52"/>
        <end position="90"/>
    </location>
</feature>
<feature type="compositionally biased region" description="Polar residues" evidence="1">
    <location>
        <begin position="69"/>
        <end position="81"/>
    </location>
</feature>
<evidence type="ECO:0000313" key="2">
    <source>
        <dbReference type="EMBL" id="KAF9495265.1"/>
    </source>
</evidence>
<feature type="compositionally biased region" description="Basic and acidic residues" evidence="1">
    <location>
        <begin position="52"/>
        <end position="64"/>
    </location>
</feature>
<protein>
    <submittedName>
        <fullName evidence="2">Uncharacterized protein</fullName>
    </submittedName>
</protein>
<organism evidence="2 3">
    <name type="scientific">Pleurotus eryngii</name>
    <name type="common">Boletus of the steppes</name>
    <dbReference type="NCBI Taxonomy" id="5323"/>
    <lineage>
        <taxon>Eukaryota</taxon>
        <taxon>Fungi</taxon>
        <taxon>Dikarya</taxon>
        <taxon>Basidiomycota</taxon>
        <taxon>Agaricomycotina</taxon>
        <taxon>Agaricomycetes</taxon>
        <taxon>Agaricomycetidae</taxon>
        <taxon>Agaricales</taxon>
        <taxon>Pleurotineae</taxon>
        <taxon>Pleurotaceae</taxon>
        <taxon>Pleurotus</taxon>
    </lineage>
</organism>
<reference evidence="2" key="1">
    <citation type="submission" date="2020-11" db="EMBL/GenBank/DDBJ databases">
        <authorList>
            <consortium name="DOE Joint Genome Institute"/>
            <person name="Ahrendt S."/>
            <person name="Riley R."/>
            <person name="Andreopoulos W."/>
            <person name="Labutti K."/>
            <person name="Pangilinan J."/>
            <person name="Ruiz-Duenas F.J."/>
            <person name="Barrasa J.M."/>
            <person name="Sanchez-Garcia M."/>
            <person name="Camarero S."/>
            <person name="Miyauchi S."/>
            <person name="Serrano A."/>
            <person name="Linde D."/>
            <person name="Babiker R."/>
            <person name="Drula E."/>
            <person name="Ayuso-Fernandez I."/>
            <person name="Pacheco R."/>
            <person name="Padilla G."/>
            <person name="Ferreira P."/>
            <person name="Barriuso J."/>
            <person name="Kellner H."/>
            <person name="Castanera R."/>
            <person name="Alfaro M."/>
            <person name="Ramirez L."/>
            <person name="Pisabarro A.G."/>
            <person name="Kuo A."/>
            <person name="Tritt A."/>
            <person name="Lipzen A."/>
            <person name="He G."/>
            <person name="Yan M."/>
            <person name="Ng V."/>
            <person name="Cullen D."/>
            <person name="Martin F."/>
            <person name="Rosso M.-N."/>
            <person name="Henrissat B."/>
            <person name="Hibbett D."/>
            <person name="Martinez A.T."/>
            <person name="Grigoriev I.V."/>
        </authorList>
    </citation>
    <scope>NUCLEOTIDE SEQUENCE</scope>
    <source>
        <strain evidence="2">ATCC 90797</strain>
    </source>
</reference>
<proteinExistence type="predicted"/>